<reference evidence="3" key="1">
    <citation type="submission" date="2015-08" db="EMBL/GenBank/DDBJ databases">
        <authorList>
            <person name="Varghese N."/>
        </authorList>
    </citation>
    <scope>NUCLEOTIDE SEQUENCE [LARGE SCALE GENOMIC DNA]</scope>
    <source>
        <strain evidence="3">JCM 18476</strain>
    </source>
</reference>
<evidence type="ECO:0008006" key="4">
    <source>
        <dbReference type="Google" id="ProtNLM"/>
    </source>
</evidence>
<dbReference type="Pfam" id="PF11351">
    <property type="entry name" value="GTA_holin_3TM"/>
    <property type="match status" value="1"/>
</dbReference>
<sequence length="160" mass="17961">MSWFSDLFTGSVSSFVHSVGEVADRFIQTPEDKAKFAIELERLLQQRDSEIEQTIRTELQTKERMLVAELSQDDNYTKRARPTVVYAGLGFIFLNYVVFPLVALLAEAPAEPLADLPAEFWMAWGGICSSWVIGRSMEKRGMRNPVVSAVTGSKPTKLLD</sequence>
<feature type="transmembrane region" description="Helical" evidence="1">
    <location>
        <begin position="84"/>
        <end position="106"/>
    </location>
</feature>
<gene>
    <name evidence="2" type="ORF">Ga0061065_12011</name>
</gene>
<dbReference type="InterPro" id="IPR021497">
    <property type="entry name" value="GTA_holin_3TM"/>
</dbReference>
<dbReference type="RefSeq" id="WP_055464675.1">
    <property type="nucleotide sequence ID" value="NZ_CYHG01000020.1"/>
</dbReference>
<dbReference type="EMBL" id="CYHG01000020">
    <property type="protein sequence ID" value="CUB06622.1"/>
    <property type="molecule type" value="Genomic_DNA"/>
</dbReference>
<protein>
    <recommendedName>
        <fullName evidence="4">Holin of 3TMs, for gene-transfer release</fullName>
    </recommendedName>
</protein>
<dbReference type="STRING" id="1137284.GCA_001418205_03678"/>
<dbReference type="AlphaFoldDB" id="A0A0K6ITJ3"/>
<accession>A0A0K6ITJ3</accession>
<keyword evidence="3" id="KW-1185">Reference proteome</keyword>
<dbReference type="OrthoDB" id="6107776at2"/>
<name>A0A0K6ITJ3_9GAMM</name>
<keyword evidence="1" id="KW-0812">Transmembrane</keyword>
<keyword evidence="1" id="KW-0472">Membrane</keyword>
<keyword evidence="1" id="KW-1133">Transmembrane helix</keyword>
<feature type="transmembrane region" description="Helical" evidence="1">
    <location>
        <begin position="118"/>
        <end position="134"/>
    </location>
</feature>
<proteinExistence type="predicted"/>
<organism evidence="2 3">
    <name type="scientific">Marinomonas fungiae</name>
    <dbReference type="NCBI Taxonomy" id="1137284"/>
    <lineage>
        <taxon>Bacteria</taxon>
        <taxon>Pseudomonadati</taxon>
        <taxon>Pseudomonadota</taxon>
        <taxon>Gammaproteobacteria</taxon>
        <taxon>Oceanospirillales</taxon>
        <taxon>Oceanospirillaceae</taxon>
        <taxon>Marinomonas</taxon>
    </lineage>
</organism>
<evidence type="ECO:0000313" key="3">
    <source>
        <dbReference type="Proteomes" id="UP000182769"/>
    </source>
</evidence>
<evidence type="ECO:0000313" key="2">
    <source>
        <dbReference type="EMBL" id="CUB06622.1"/>
    </source>
</evidence>
<evidence type="ECO:0000256" key="1">
    <source>
        <dbReference type="SAM" id="Phobius"/>
    </source>
</evidence>
<dbReference type="Proteomes" id="UP000182769">
    <property type="component" value="Unassembled WGS sequence"/>
</dbReference>